<gene>
    <name evidence="1" type="ORF">ELS19_20095</name>
</gene>
<proteinExistence type="predicted"/>
<protein>
    <submittedName>
        <fullName evidence="1">Uncharacterized protein</fullName>
    </submittedName>
</protein>
<dbReference type="AlphaFoldDB" id="A0A482T1A0"/>
<dbReference type="EMBL" id="RZHH01000012">
    <property type="protein sequence ID" value="RYJ07732.1"/>
    <property type="molecule type" value="Genomic_DNA"/>
</dbReference>
<name>A0A482T1A0_9EURY</name>
<evidence type="ECO:0000313" key="1">
    <source>
        <dbReference type="EMBL" id="RYJ07732.1"/>
    </source>
</evidence>
<accession>A0A482T1A0</accession>
<sequence length="92" mass="9969">MARSEVLEADRSCDPDSERCVVDSVLFGLSVVGDARTADSGERFEAVAAGVHSADRCPFDFWGFAERLTDVSWAVVVPAVGDCDESVRGMRR</sequence>
<dbReference type="GeneID" id="25137739"/>
<evidence type="ECO:0000313" key="2">
    <source>
        <dbReference type="Proteomes" id="UP000294028"/>
    </source>
</evidence>
<organism evidence="1 2">
    <name type="scientific">Halogeometricum borinquense</name>
    <dbReference type="NCBI Taxonomy" id="60847"/>
    <lineage>
        <taxon>Archaea</taxon>
        <taxon>Methanobacteriati</taxon>
        <taxon>Methanobacteriota</taxon>
        <taxon>Stenosarchaea group</taxon>
        <taxon>Halobacteria</taxon>
        <taxon>Halobacteriales</taxon>
        <taxon>Haloferacaceae</taxon>
        <taxon>Halogeometricum</taxon>
    </lineage>
</organism>
<dbReference type="Proteomes" id="UP000294028">
    <property type="component" value="Unassembled WGS sequence"/>
</dbReference>
<reference evidence="1 2" key="1">
    <citation type="submission" date="2018-12" db="EMBL/GenBank/DDBJ databases">
        <title>Genome analysis provides insights into bioremediation potentialities of Halogeometricum borinquense strain N11.</title>
        <authorList>
            <person name="Najjari A."/>
            <person name="Youssef N."/>
            <person name="Fhoula I."/>
            <person name="Ben Dhia O."/>
            <person name="Mahjoubi M."/>
            <person name="Ouzari H.I."/>
            <person name="Cherif A."/>
        </authorList>
    </citation>
    <scope>NUCLEOTIDE SEQUENCE [LARGE SCALE GENOMIC DNA]</scope>
    <source>
        <strain evidence="1 2">N11</strain>
    </source>
</reference>
<dbReference type="RefSeq" id="WP_006053409.1">
    <property type="nucleotide sequence ID" value="NZ_RZHH01000012.1"/>
</dbReference>
<comment type="caution">
    <text evidence="1">The sequence shown here is derived from an EMBL/GenBank/DDBJ whole genome shotgun (WGS) entry which is preliminary data.</text>
</comment>